<dbReference type="InterPro" id="IPR051931">
    <property type="entry name" value="PAK3-like"/>
</dbReference>
<keyword evidence="7" id="KW-1185">Reference proteome</keyword>
<evidence type="ECO:0000313" key="7">
    <source>
        <dbReference type="Proteomes" id="UP000664132"/>
    </source>
</evidence>
<feature type="domain" description="Protein kinase" evidence="5">
    <location>
        <begin position="115"/>
        <end position="348"/>
    </location>
</feature>
<dbReference type="PANTHER" id="PTHR45832:SF22">
    <property type="entry name" value="SERINE_THREONINE-PROTEIN KINASE SAMKA-RELATED"/>
    <property type="match status" value="1"/>
</dbReference>
<evidence type="ECO:0000313" key="6">
    <source>
        <dbReference type="EMBL" id="KAG4410828.1"/>
    </source>
</evidence>
<comment type="caution">
    <text evidence="6">The sequence shown here is derived from an EMBL/GenBank/DDBJ whole genome shotgun (WGS) entry which is preliminary data.</text>
</comment>
<dbReference type="Pfam" id="PF00069">
    <property type="entry name" value="Pkinase"/>
    <property type="match status" value="1"/>
</dbReference>
<keyword evidence="3" id="KW-0067">ATP-binding</keyword>
<dbReference type="GO" id="GO:0005524">
    <property type="term" value="F:ATP binding"/>
    <property type="evidence" value="ECO:0007669"/>
    <property type="project" value="UniProtKB-KW"/>
</dbReference>
<feature type="region of interest" description="Disordered" evidence="4">
    <location>
        <begin position="1"/>
        <end position="69"/>
    </location>
</feature>
<dbReference type="Proteomes" id="UP000664132">
    <property type="component" value="Unassembled WGS sequence"/>
</dbReference>
<organism evidence="6 7">
    <name type="scientific">Cadophora malorum</name>
    <dbReference type="NCBI Taxonomy" id="108018"/>
    <lineage>
        <taxon>Eukaryota</taxon>
        <taxon>Fungi</taxon>
        <taxon>Dikarya</taxon>
        <taxon>Ascomycota</taxon>
        <taxon>Pezizomycotina</taxon>
        <taxon>Leotiomycetes</taxon>
        <taxon>Helotiales</taxon>
        <taxon>Ploettnerulaceae</taxon>
        <taxon>Cadophora</taxon>
    </lineage>
</organism>
<evidence type="ECO:0000256" key="3">
    <source>
        <dbReference type="ARBA" id="ARBA00022840"/>
    </source>
</evidence>
<comment type="similarity">
    <text evidence="1">Belongs to the protein kinase superfamily. STE Ser/Thr protein kinase family. STE20 subfamily.</text>
</comment>
<evidence type="ECO:0000259" key="5">
    <source>
        <dbReference type="PROSITE" id="PS50011"/>
    </source>
</evidence>
<feature type="compositionally biased region" description="Basic and acidic residues" evidence="4">
    <location>
        <begin position="53"/>
        <end position="66"/>
    </location>
</feature>
<dbReference type="AlphaFoldDB" id="A0A8H7T1R5"/>
<name>A0A8H7T1R5_9HELO</name>
<sequence>MARRLERSNSTLTQFPGPVSFEEQENLQSHAITSLKRNQHADHQPPRTRKRIHREEQSDSDTKGDDAGQFINDMRSRRLPPTLSPVDSLFVPQRICSPEEPPSDLLPLRRASPWKYYTKVYRRELGGSVVVASRVPATFELFVVKYTAGSEVNDQAQTLRQIRHENFLTCIEIFAYENAIYTISECMAISLMDLNGSALPPNETQVATIAHEVLTGLDFLAARDMIHGDITCSTILLSVRGDVKIANPEGCMDIGLRSQGLRKDTEALGFVMLQLMERGSHPRGRLALEHPDRWSQQAEKFLHLVASSSAEELLSHAFLNNSPRKEELVSLVGCAQISSHIPFCLEGS</sequence>
<keyword evidence="2" id="KW-0547">Nucleotide-binding</keyword>
<accession>A0A8H7T1R5</accession>
<evidence type="ECO:0000256" key="2">
    <source>
        <dbReference type="ARBA" id="ARBA00022741"/>
    </source>
</evidence>
<dbReference type="OrthoDB" id="3506126at2759"/>
<dbReference type="GO" id="GO:0004672">
    <property type="term" value="F:protein kinase activity"/>
    <property type="evidence" value="ECO:0007669"/>
    <property type="project" value="InterPro"/>
</dbReference>
<gene>
    <name evidence="6" type="ORF">IFR04_016037</name>
</gene>
<dbReference type="SUPFAM" id="SSF56112">
    <property type="entry name" value="Protein kinase-like (PK-like)"/>
    <property type="match status" value="1"/>
</dbReference>
<evidence type="ECO:0000256" key="1">
    <source>
        <dbReference type="ARBA" id="ARBA00008874"/>
    </source>
</evidence>
<dbReference type="SMART" id="SM00220">
    <property type="entry name" value="S_TKc"/>
    <property type="match status" value="1"/>
</dbReference>
<dbReference type="InterPro" id="IPR011009">
    <property type="entry name" value="Kinase-like_dom_sf"/>
</dbReference>
<dbReference type="Gene3D" id="1.10.510.10">
    <property type="entry name" value="Transferase(Phosphotransferase) domain 1"/>
    <property type="match status" value="1"/>
</dbReference>
<proteinExistence type="inferred from homology"/>
<dbReference type="EMBL" id="JAFJYH010000578">
    <property type="protein sequence ID" value="KAG4410828.1"/>
    <property type="molecule type" value="Genomic_DNA"/>
</dbReference>
<evidence type="ECO:0000256" key="4">
    <source>
        <dbReference type="SAM" id="MobiDB-lite"/>
    </source>
</evidence>
<feature type="compositionally biased region" description="Polar residues" evidence="4">
    <location>
        <begin position="26"/>
        <end position="36"/>
    </location>
</feature>
<reference evidence="6" key="1">
    <citation type="submission" date="2021-02" db="EMBL/GenBank/DDBJ databases">
        <title>Genome sequence Cadophora malorum strain M34.</title>
        <authorList>
            <person name="Stefanovic E."/>
            <person name="Vu D."/>
            <person name="Scully C."/>
            <person name="Dijksterhuis J."/>
            <person name="Roader J."/>
            <person name="Houbraken J."/>
        </authorList>
    </citation>
    <scope>NUCLEOTIDE SEQUENCE</scope>
    <source>
        <strain evidence="6">M34</strain>
    </source>
</reference>
<dbReference type="PANTHER" id="PTHR45832">
    <property type="entry name" value="SERINE/THREONINE-PROTEIN KINASE SAMKA-RELATED-RELATED"/>
    <property type="match status" value="1"/>
</dbReference>
<dbReference type="InterPro" id="IPR000719">
    <property type="entry name" value="Prot_kinase_dom"/>
</dbReference>
<protein>
    <recommendedName>
        <fullName evidence="5">Protein kinase domain-containing protein</fullName>
    </recommendedName>
</protein>
<dbReference type="PROSITE" id="PS50011">
    <property type="entry name" value="PROTEIN_KINASE_DOM"/>
    <property type="match status" value="1"/>
</dbReference>